<evidence type="ECO:0000313" key="1">
    <source>
        <dbReference type="EMBL" id="KAJ7691951.1"/>
    </source>
</evidence>
<dbReference type="AlphaFoldDB" id="A0AAD7DHL2"/>
<evidence type="ECO:0008006" key="3">
    <source>
        <dbReference type="Google" id="ProtNLM"/>
    </source>
</evidence>
<dbReference type="Proteomes" id="UP001221757">
    <property type="component" value="Unassembled WGS sequence"/>
</dbReference>
<proteinExistence type="predicted"/>
<dbReference type="EMBL" id="JARKIE010000055">
    <property type="protein sequence ID" value="KAJ7691951.1"/>
    <property type="molecule type" value="Genomic_DNA"/>
</dbReference>
<comment type="caution">
    <text evidence="1">The sequence shown here is derived from an EMBL/GenBank/DDBJ whole genome shotgun (WGS) entry which is preliminary data.</text>
</comment>
<name>A0AAD7DHL2_MYCRO</name>
<sequence length="123" mass="13585">LTSNEVPLELDLPAVKSVVSQADARLVCLDTEISRLRDRLKQAEDERAAVWSARVRSSAILSTLRRMPPEVLGEIFSWTLPSVGEALDPKFGVGRSPWVLTHISSHWRAVAISTPSLWSLVAI</sequence>
<reference evidence="1" key="1">
    <citation type="submission" date="2023-03" db="EMBL/GenBank/DDBJ databases">
        <title>Massive genome expansion in bonnet fungi (Mycena s.s.) driven by repeated elements and novel gene families across ecological guilds.</title>
        <authorList>
            <consortium name="Lawrence Berkeley National Laboratory"/>
            <person name="Harder C.B."/>
            <person name="Miyauchi S."/>
            <person name="Viragh M."/>
            <person name="Kuo A."/>
            <person name="Thoen E."/>
            <person name="Andreopoulos B."/>
            <person name="Lu D."/>
            <person name="Skrede I."/>
            <person name="Drula E."/>
            <person name="Henrissat B."/>
            <person name="Morin E."/>
            <person name="Kohler A."/>
            <person name="Barry K."/>
            <person name="LaButti K."/>
            <person name="Morin E."/>
            <person name="Salamov A."/>
            <person name="Lipzen A."/>
            <person name="Mereny Z."/>
            <person name="Hegedus B."/>
            <person name="Baldrian P."/>
            <person name="Stursova M."/>
            <person name="Weitz H."/>
            <person name="Taylor A."/>
            <person name="Grigoriev I.V."/>
            <person name="Nagy L.G."/>
            <person name="Martin F."/>
            <person name="Kauserud H."/>
        </authorList>
    </citation>
    <scope>NUCLEOTIDE SEQUENCE</scope>
    <source>
        <strain evidence="1">CBHHK067</strain>
    </source>
</reference>
<gene>
    <name evidence="1" type="ORF">B0H17DRAFT_851561</name>
</gene>
<protein>
    <recommendedName>
        <fullName evidence="3">F-box domain-containing protein</fullName>
    </recommendedName>
</protein>
<keyword evidence="2" id="KW-1185">Reference proteome</keyword>
<accession>A0AAD7DHL2</accession>
<evidence type="ECO:0000313" key="2">
    <source>
        <dbReference type="Proteomes" id="UP001221757"/>
    </source>
</evidence>
<feature type="non-terminal residue" evidence="1">
    <location>
        <position position="1"/>
    </location>
</feature>
<organism evidence="1 2">
    <name type="scientific">Mycena rosella</name>
    <name type="common">Pink bonnet</name>
    <name type="synonym">Agaricus rosellus</name>
    <dbReference type="NCBI Taxonomy" id="1033263"/>
    <lineage>
        <taxon>Eukaryota</taxon>
        <taxon>Fungi</taxon>
        <taxon>Dikarya</taxon>
        <taxon>Basidiomycota</taxon>
        <taxon>Agaricomycotina</taxon>
        <taxon>Agaricomycetes</taxon>
        <taxon>Agaricomycetidae</taxon>
        <taxon>Agaricales</taxon>
        <taxon>Marasmiineae</taxon>
        <taxon>Mycenaceae</taxon>
        <taxon>Mycena</taxon>
    </lineage>
</organism>
<feature type="non-terminal residue" evidence="1">
    <location>
        <position position="123"/>
    </location>
</feature>